<reference evidence="4" key="1">
    <citation type="journal article" date="2019" name="Int. J. Syst. Evol. Microbiol.">
        <title>The Global Catalogue of Microorganisms (GCM) 10K type strain sequencing project: providing services to taxonomists for standard genome sequencing and annotation.</title>
        <authorList>
            <consortium name="The Broad Institute Genomics Platform"/>
            <consortium name="The Broad Institute Genome Sequencing Center for Infectious Disease"/>
            <person name="Wu L."/>
            <person name="Ma J."/>
        </authorList>
    </citation>
    <scope>NUCLEOTIDE SEQUENCE [LARGE SCALE GENOMIC DNA]</scope>
    <source>
        <strain evidence="4">CGMCC 4.7093</strain>
    </source>
</reference>
<dbReference type="InterPro" id="IPR050256">
    <property type="entry name" value="Glycosyltransferase_2"/>
</dbReference>
<organism evidence="3 4">
    <name type="scientific">Actinomycetospora atypica</name>
    <dbReference type="NCBI Taxonomy" id="1290095"/>
    <lineage>
        <taxon>Bacteria</taxon>
        <taxon>Bacillati</taxon>
        <taxon>Actinomycetota</taxon>
        <taxon>Actinomycetes</taxon>
        <taxon>Pseudonocardiales</taxon>
        <taxon>Pseudonocardiaceae</taxon>
        <taxon>Actinomycetospora</taxon>
    </lineage>
</organism>
<evidence type="ECO:0000313" key="3">
    <source>
        <dbReference type="EMBL" id="MFC5063738.1"/>
    </source>
</evidence>
<keyword evidence="4" id="KW-1185">Reference proteome</keyword>
<gene>
    <name evidence="3" type="ORF">ACFPBZ_16080</name>
</gene>
<dbReference type="Pfam" id="PF00535">
    <property type="entry name" value="Glycos_transf_2"/>
    <property type="match status" value="1"/>
</dbReference>
<sequence length="226" mass="23950">MNGRVDVVLPCLNEVEALPGVLDALPEGFDAVVADNGSTDGTHELAAARGALVVHEARKGYGAAVHAGLEASRTEIVATIDADGSLDPAELPAMVRLLEDTGVDIVVGRRVPAAKGVWPWHAKLSNRVLSGLMRARGVGVRDIAPVRVARRAALLELGVTDRAFGYPLELLIRAGAAGWTVREVDVAYRPRAGGRSKVSGSVRGTFRAVRDMTKALVRGPRTRVNR</sequence>
<accession>A0ABV9YQQ3</accession>
<feature type="domain" description="Glycosyltransferase 2-like" evidence="2">
    <location>
        <begin position="7"/>
        <end position="145"/>
    </location>
</feature>
<dbReference type="RefSeq" id="WP_378037085.1">
    <property type="nucleotide sequence ID" value="NZ_JBHSIV010000016.1"/>
</dbReference>
<evidence type="ECO:0000256" key="1">
    <source>
        <dbReference type="ARBA" id="ARBA00006739"/>
    </source>
</evidence>
<name>A0ABV9YQQ3_9PSEU</name>
<dbReference type="Proteomes" id="UP001595947">
    <property type="component" value="Unassembled WGS sequence"/>
</dbReference>
<protein>
    <submittedName>
        <fullName evidence="3">Glycosyltransferase family 2 protein</fullName>
    </submittedName>
</protein>
<dbReference type="EMBL" id="JBHSIV010000016">
    <property type="protein sequence ID" value="MFC5063738.1"/>
    <property type="molecule type" value="Genomic_DNA"/>
</dbReference>
<dbReference type="PANTHER" id="PTHR48090">
    <property type="entry name" value="UNDECAPRENYL-PHOSPHATE 4-DEOXY-4-FORMAMIDO-L-ARABINOSE TRANSFERASE-RELATED"/>
    <property type="match status" value="1"/>
</dbReference>
<dbReference type="SUPFAM" id="SSF53448">
    <property type="entry name" value="Nucleotide-diphospho-sugar transferases"/>
    <property type="match status" value="1"/>
</dbReference>
<comment type="caution">
    <text evidence="3">The sequence shown here is derived from an EMBL/GenBank/DDBJ whole genome shotgun (WGS) entry which is preliminary data.</text>
</comment>
<comment type="similarity">
    <text evidence="1">Belongs to the glycosyltransferase 2 family.</text>
</comment>
<dbReference type="InterPro" id="IPR001173">
    <property type="entry name" value="Glyco_trans_2-like"/>
</dbReference>
<proteinExistence type="inferred from homology"/>
<evidence type="ECO:0000259" key="2">
    <source>
        <dbReference type="Pfam" id="PF00535"/>
    </source>
</evidence>
<dbReference type="InterPro" id="IPR029044">
    <property type="entry name" value="Nucleotide-diphossugar_trans"/>
</dbReference>
<dbReference type="PANTHER" id="PTHR48090:SF7">
    <property type="entry name" value="RFBJ PROTEIN"/>
    <property type="match status" value="1"/>
</dbReference>
<dbReference type="CDD" id="cd04179">
    <property type="entry name" value="DPM_DPG-synthase_like"/>
    <property type="match status" value="1"/>
</dbReference>
<evidence type="ECO:0000313" key="4">
    <source>
        <dbReference type="Proteomes" id="UP001595947"/>
    </source>
</evidence>
<dbReference type="Gene3D" id="3.90.550.10">
    <property type="entry name" value="Spore Coat Polysaccharide Biosynthesis Protein SpsA, Chain A"/>
    <property type="match status" value="1"/>
</dbReference>